<dbReference type="InterPro" id="IPR036910">
    <property type="entry name" value="HMG_box_dom_sf"/>
</dbReference>
<dbReference type="RefSeq" id="XP_071909287.1">
    <property type="nucleotide sequence ID" value="XM_072053186.1"/>
</dbReference>
<proteinExistence type="predicted"/>
<reference evidence="2" key="1">
    <citation type="journal article" date="2025" name="Foods">
        <title>Unveiling the Microbial Signatures of Arabica Coffee Cherries: Insights into Ripeness Specific Diversity, Functional Traits, and Implications for Quality and Safety.</title>
        <authorList>
            <consortium name="RefSeq"/>
            <person name="Tenea G.N."/>
            <person name="Cifuentes V."/>
            <person name="Reyes P."/>
            <person name="Cevallos-Vallejos M."/>
        </authorList>
    </citation>
    <scope>NUCLEOTIDE SEQUENCE [LARGE SCALE GENOMIC DNA]</scope>
</reference>
<sequence>MARTRAGSTLQEAEREELTETSGDTEHRAPPNSSNRGRMGRKRSNKMNDRLGGEEEMVTARISEITEPVPPLNPWMKFRKEYQRTVSAKGVKLIEYNDIVRAAYNKLSEEELRMRKKEYLKEKEEYEKEMKRLGEPIVRKARVHIKIHYLDRVQILKHKVPRTTPRAKAWTDALISERMHWRLRILELMEKENWLNEMIRKRMNMVPRVLNYPPIW</sequence>
<evidence type="ECO:0000256" key="1">
    <source>
        <dbReference type="SAM" id="MobiDB-lite"/>
    </source>
</evidence>
<evidence type="ECO:0000313" key="2">
    <source>
        <dbReference type="Proteomes" id="UP001652660"/>
    </source>
</evidence>
<evidence type="ECO:0000313" key="10">
    <source>
        <dbReference type="RefSeq" id="XP_071909286.1"/>
    </source>
</evidence>
<evidence type="ECO:0000313" key="6">
    <source>
        <dbReference type="RefSeq" id="XP_071909282.1"/>
    </source>
</evidence>
<evidence type="ECO:0000313" key="3">
    <source>
        <dbReference type="RefSeq" id="XP_027068739.1"/>
    </source>
</evidence>
<evidence type="ECO:0000313" key="9">
    <source>
        <dbReference type="RefSeq" id="XP_071909285.1"/>
    </source>
</evidence>
<accession>A0A6P6SRW3</accession>
<keyword evidence="2" id="KW-1185">Reference proteome</keyword>
<name>A0A6P6SRW3_COFAR</name>
<dbReference type="SUPFAM" id="SSF47095">
    <property type="entry name" value="HMG-box"/>
    <property type="match status" value="1"/>
</dbReference>
<evidence type="ECO:0000313" key="5">
    <source>
        <dbReference type="RefSeq" id="XP_071909281.1"/>
    </source>
</evidence>
<evidence type="ECO:0000313" key="7">
    <source>
        <dbReference type="RefSeq" id="XP_071909283.1"/>
    </source>
</evidence>
<feature type="region of interest" description="Disordered" evidence="1">
    <location>
        <begin position="1"/>
        <end position="54"/>
    </location>
</feature>
<dbReference type="RefSeq" id="XP_071909285.1">
    <property type="nucleotide sequence ID" value="XM_072053184.1"/>
</dbReference>
<dbReference type="AlphaFoldDB" id="A0A6P6SRW3"/>
<dbReference type="GeneID" id="113694085"/>
<gene>
    <name evidence="3 4 5 6 7 8 9 10 11" type="primary">LOC113694085</name>
</gene>
<dbReference type="Gene3D" id="1.10.30.10">
    <property type="entry name" value="High mobility group box domain"/>
    <property type="match status" value="1"/>
</dbReference>
<reference evidence="3" key="2">
    <citation type="submission" date="2025-04" db="UniProtKB">
        <authorList>
            <consortium name="RefSeq"/>
        </authorList>
    </citation>
    <scope>IDENTIFICATION</scope>
    <source>
        <tissue evidence="3 4">Leaves</tissue>
    </source>
</reference>
<evidence type="ECO:0000313" key="11">
    <source>
        <dbReference type="RefSeq" id="XP_071909287.1"/>
    </source>
</evidence>
<dbReference type="RefSeq" id="XP_071909284.1">
    <property type="nucleotide sequence ID" value="XM_072053183.1"/>
</dbReference>
<dbReference type="RefSeq" id="XP_071909283.1">
    <property type="nucleotide sequence ID" value="XM_072053182.1"/>
</dbReference>
<protein>
    <submittedName>
        <fullName evidence="3">Uncharacterized protein LOC113694085</fullName>
    </submittedName>
</protein>
<dbReference type="RefSeq" id="XP_071909286.1">
    <property type="nucleotide sequence ID" value="XM_072053185.1"/>
</dbReference>
<feature type="compositionally biased region" description="Polar residues" evidence="1">
    <location>
        <begin position="1"/>
        <end position="11"/>
    </location>
</feature>
<evidence type="ECO:0000313" key="8">
    <source>
        <dbReference type="RefSeq" id="XP_071909284.1"/>
    </source>
</evidence>
<evidence type="ECO:0000313" key="4">
    <source>
        <dbReference type="RefSeq" id="XP_071909280.1"/>
    </source>
</evidence>
<feature type="compositionally biased region" description="Basic and acidic residues" evidence="1">
    <location>
        <begin position="12"/>
        <end position="29"/>
    </location>
</feature>
<dbReference type="Proteomes" id="UP001652660">
    <property type="component" value="Chromosome 6c"/>
</dbReference>
<dbReference type="RefSeq" id="XP_027068739.1">
    <property type="nucleotide sequence ID" value="XM_027212938.1"/>
</dbReference>
<dbReference type="RefSeq" id="XP_071909282.1">
    <property type="nucleotide sequence ID" value="XM_072053181.1"/>
</dbReference>
<dbReference type="RefSeq" id="XP_071909280.1">
    <property type="nucleotide sequence ID" value="XM_072053179.1"/>
</dbReference>
<dbReference type="RefSeq" id="XP_071909281.1">
    <property type="nucleotide sequence ID" value="XM_072053180.1"/>
</dbReference>
<organism evidence="2 3">
    <name type="scientific">Coffea arabica</name>
    <name type="common">Arabian coffee</name>
    <dbReference type="NCBI Taxonomy" id="13443"/>
    <lineage>
        <taxon>Eukaryota</taxon>
        <taxon>Viridiplantae</taxon>
        <taxon>Streptophyta</taxon>
        <taxon>Embryophyta</taxon>
        <taxon>Tracheophyta</taxon>
        <taxon>Spermatophyta</taxon>
        <taxon>Magnoliopsida</taxon>
        <taxon>eudicotyledons</taxon>
        <taxon>Gunneridae</taxon>
        <taxon>Pentapetalae</taxon>
        <taxon>asterids</taxon>
        <taxon>lamiids</taxon>
        <taxon>Gentianales</taxon>
        <taxon>Rubiaceae</taxon>
        <taxon>Ixoroideae</taxon>
        <taxon>Gardenieae complex</taxon>
        <taxon>Bertiereae - Coffeeae clade</taxon>
        <taxon>Coffeeae</taxon>
        <taxon>Coffea</taxon>
    </lineage>
</organism>